<dbReference type="PIRSF" id="PIRSF003097">
    <property type="entry name" value="FtsX"/>
    <property type="match status" value="1"/>
</dbReference>
<evidence type="ECO:0000256" key="10">
    <source>
        <dbReference type="PIRNR" id="PIRNR003097"/>
    </source>
</evidence>
<protein>
    <recommendedName>
        <fullName evidence="3 10">Cell division protein FtsX</fullName>
    </recommendedName>
</protein>
<proteinExistence type="inferred from homology"/>
<evidence type="ECO:0000256" key="3">
    <source>
        <dbReference type="ARBA" id="ARBA00021907"/>
    </source>
</evidence>
<comment type="similarity">
    <text evidence="2 10">Belongs to the ABC-4 integral membrane protein family. FtsX subfamily.</text>
</comment>
<evidence type="ECO:0000256" key="8">
    <source>
        <dbReference type="ARBA" id="ARBA00023136"/>
    </source>
</evidence>
<dbReference type="Gene3D" id="3.30.70.3040">
    <property type="match status" value="1"/>
</dbReference>
<evidence type="ECO:0000256" key="7">
    <source>
        <dbReference type="ARBA" id="ARBA00022989"/>
    </source>
</evidence>
<comment type="caution">
    <text evidence="14">The sequence shown here is derived from an EMBL/GenBank/DDBJ whole genome shotgun (WGS) entry which is preliminary data.</text>
</comment>
<evidence type="ECO:0000256" key="1">
    <source>
        <dbReference type="ARBA" id="ARBA00004651"/>
    </source>
</evidence>
<accession>A0A4R3SX53</accession>
<evidence type="ECO:0000256" key="5">
    <source>
        <dbReference type="ARBA" id="ARBA00022618"/>
    </source>
</evidence>
<gene>
    <name evidence="14" type="ORF">EDD61_1283</name>
</gene>
<dbReference type="EMBL" id="SMBP01000028">
    <property type="protein sequence ID" value="TCU53568.1"/>
    <property type="molecule type" value="Genomic_DNA"/>
</dbReference>
<dbReference type="InterPro" id="IPR040690">
    <property type="entry name" value="FtsX_ECD"/>
</dbReference>
<evidence type="ECO:0000256" key="9">
    <source>
        <dbReference type="ARBA" id="ARBA00023306"/>
    </source>
</evidence>
<dbReference type="Pfam" id="PF18075">
    <property type="entry name" value="FtsX_ECD"/>
    <property type="match status" value="1"/>
</dbReference>
<dbReference type="NCBIfam" id="NF038347">
    <property type="entry name" value="FtsX_Gpos"/>
    <property type="match status" value="1"/>
</dbReference>
<feature type="transmembrane region" description="Helical" evidence="11">
    <location>
        <begin position="23"/>
        <end position="46"/>
    </location>
</feature>
<dbReference type="Pfam" id="PF02687">
    <property type="entry name" value="FtsX"/>
    <property type="match status" value="1"/>
</dbReference>
<keyword evidence="9 10" id="KW-0131">Cell cycle</keyword>
<keyword evidence="4 10" id="KW-1003">Cell membrane</keyword>
<feature type="domain" description="FtsX extracellular" evidence="13">
    <location>
        <begin position="62"/>
        <end position="151"/>
    </location>
</feature>
<dbReference type="RefSeq" id="WP_132225685.1">
    <property type="nucleotide sequence ID" value="NZ_JADPGE010000037.1"/>
</dbReference>
<evidence type="ECO:0000256" key="6">
    <source>
        <dbReference type="ARBA" id="ARBA00022692"/>
    </source>
</evidence>
<keyword evidence="8 10" id="KW-0472">Membrane</keyword>
<evidence type="ECO:0000256" key="11">
    <source>
        <dbReference type="SAM" id="Phobius"/>
    </source>
</evidence>
<evidence type="ECO:0000313" key="15">
    <source>
        <dbReference type="Proteomes" id="UP000295773"/>
    </source>
</evidence>
<evidence type="ECO:0000256" key="2">
    <source>
        <dbReference type="ARBA" id="ARBA00007379"/>
    </source>
</evidence>
<keyword evidence="5 10" id="KW-0132">Cell division</keyword>
<keyword evidence="15" id="KW-1185">Reference proteome</keyword>
<evidence type="ECO:0000313" key="14">
    <source>
        <dbReference type="EMBL" id="TCU53568.1"/>
    </source>
</evidence>
<feature type="transmembrane region" description="Helical" evidence="11">
    <location>
        <begin position="268"/>
        <end position="290"/>
    </location>
</feature>
<dbReference type="PANTHER" id="PTHR47755:SF1">
    <property type="entry name" value="CELL DIVISION PROTEIN FTSX"/>
    <property type="match status" value="1"/>
</dbReference>
<comment type="subcellular location">
    <subcellularLocation>
        <location evidence="1">Cell membrane</location>
        <topology evidence="1">Multi-pass membrane protein</topology>
    </subcellularLocation>
</comment>
<dbReference type="GO" id="GO:0051301">
    <property type="term" value="P:cell division"/>
    <property type="evidence" value="ECO:0007669"/>
    <property type="project" value="UniProtKB-KW"/>
</dbReference>
<dbReference type="InterPro" id="IPR004513">
    <property type="entry name" value="FtsX"/>
</dbReference>
<evidence type="ECO:0000259" key="13">
    <source>
        <dbReference type="Pfam" id="PF18075"/>
    </source>
</evidence>
<sequence length="300" mass="33558">MSNFFRSLPKHVKTAFISIFRHLAMSLSAISAVTVTLLLFSTFLMIAGNISLFTKNIEDDLRIHVVLQPDVVKQADLDNVQKDIEGIQGVKKVTFSDADHELELMIKEHGEDFKMYRGKENPLSNAFFVSVKDADTIAAISKQIEQLDHVKQTMYGGTSVPKMVSMVDSIRFGGMIFVILLTLLALFLISNSIKMTIYARNAEIAIMRNVGATNWYIKVPFMLEGILIGLLGAILPCIFTYFGYPYLYEMLGGQIVTSLFGLQPIYPFTLQICAALLGFGMLVGLIGSFLSTTKYLHWKR</sequence>
<comment type="function">
    <text evidence="10">Part of the ABC transporter FtsEX involved in asymmetric cellular division facilitating the initiation of sporulation.</text>
</comment>
<keyword evidence="7 11" id="KW-1133">Transmembrane helix</keyword>
<organism evidence="14 15">
    <name type="scientific">Longicatena caecimuris</name>
    <dbReference type="NCBI Taxonomy" id="1796635"/>
    <lineage>
        <taxon>Bacteria</taxon>
        <taxon>Bacillati</taxon>
        <taxon>Bacillota</taxon>
        <taxon>Erysipelotrichia</taxon>
        <taxon>Erysipelotrichales</taxon>
        <taxon>Erysipelotrichaceae</taxon>
        <taxon>Longicatena</taxon>
    </lineage>
</organism>
<dbReference type="InterPro" id="IPR003838">
    <property type="entry name" value="ABC3_permease_C"/>
</dbReference>
<keyword evidence="6 11" id="KW-0812">Transmembrane</keyword>
<feature type="transmembrane region" description="Helical" evidence="11">
    <location>
        <begin position="170"/>
        <end position="190"/>
    </location>
</feature>
<reference evidence="14 15" key="1">
    <citation type="submission" date="2019-03" db="EMBL/GenBank/DDBJ databases">
        <title>Genomic Encyclopedia of Type Strains, Phase IV (KMG-IV): sequencing the most valuable type-strain genomes for metagenomic binning, comparative biology and taxonomic classification.</title>
        <authorList>
            <person name="Goeker M."/>
        </authorList>
    </citation>
    <scope>NUCLEOTIDE SEQUENCE [LARGE SCALE GENOMIC DNA]</scope>
    <source>
        <strain evidence="14 15">DSM 29481</strain>
    </source>
</reference>
<dbReference type="InterPro" id="IPR058204">
    <property type="entry name" value="FtsX_firmicutes-type"/>
</dbReference>
<evidence type="ECO:0000259" key="12">
    <source>
        <dbReference type="Pfam" id="PF02687"/>
    </source>
</evidence>
<name>A0A4R3SX53_9FIRM</name>
<dbReference type="PANTHER" id="PTHR47755">
    <property type="entry name" value="CELL DIVISION PROTEIN FTSX"/>
    <property type="match status" value="1"/>
</dbReference>
<feature type="transmembrane region" description="Helical" evidence="11">
    <location>
        <begin position="226"/>
        <end position="248"/>
    </location>
</feature>
<dbReference type="AlphaFoldDB" id="A0A4R3SX53"/>
<dbReference type="GO" id="GO:0005886">
    <property type="term" value="C:plasma membrane"/>
    <property type="evidence" value="ECO:0007669"/>
    <property type="project" value="UniProtKB-SubCell"/>
</dbReference>
<dbReference type="Proteomes" id="UP000295773">
    <property type="component" value="Unassembled WGS sequence"/>
</dbReference>
<evidence type="ECO:0000256" key="4">
    <source>
        <dbReference type="ARBA" id="ARBA00022475"/>
    </source>
</evidence>
<feature type="domain" description="ABC3 transporter permease C-terminal" evidence="12">
    <location>
        <begin position="175"/>
        <end position="296"/>
    </location>
</feature>